<organism evidence="2 3">
    <name type="scientific">Batillaria attramentaria</name>
    <dbReference type="NCBI Taxonomy" id="370345"/>
    <lineage>
        <taxon>Eukaryota</taxon>
        <taxon>Metazoa</taxon>
        <taxon>Spiralia</taxon>
        <taxon>Lophotrochozoa</taxon>
        <taxon>Mollusca</taxon>
        <taxon>Gastropoda</taxon>
        <taxon>Caenogastropoda</taxon>
        <taxon>Sorbeoconcha</taxon>
        <taxon>Cerithioidea</taxon>
        <taxon>Batillariidae</taxon>
        <taxon>Batillaria</taxon>
    </lineage>
</organism>
<proteinExistence type="predicted"/>
<feature type="region of interest" description="Disordered" evidence="1">
    <location>
        <begin position="71"/>
        <end position="105"/>
    </location>
</feature>
<evidence type="ECO:0000256" key="1">
    <source>
        <dbReference type="SAM" id="MobiDB-lite"/>
    </source>
</evidence>
<accession>A0ABD0JW59</accession>
<dbReference type="AlphaFoldDB" id="A0ABD0JW59"/>
<evidence type="ECO:0000313" key="2">
    <source>
        <dbReference type="EMBL" id="KAK7479315.1"/>
    </source>
</evidence>
<sequence length="105" mass="11609">MLPPATSSPLSAPWNPKSQWPPIQGALLTCPAYRVLSRYLSWPKSTGKLQSRSINGASSIIYCSTLLPQSRWKPPPSQDHTQLSHVNDECPEVDPPQSSERGKSR</sequence>
<reference evidence="2 3" key="1">
    <citation type="journal article" date="2023" name="Sci. Data">
        <title>Genome assembly of the Korean intertidal mud-creeper Batillaria attramentaria.</title>
        <authorList>
            <person name="Patra A.K."/>
            <person name="Ho P.T."/>
            <person name="Jun S."/>
            <person name="Lee S.J."/>
            <person name="Kim Y."/>
            <person name="Won Y.J."/>
        </authorList>
    </citation>
    <scope>NUCLEOTIDE SEQUENCE [LARGE SCALE GENOMIC DNA]</scope>
    <source>
        <strain evidence="2">Wonlab-2016</strain>
    </source>
</reference>
<dbReference type="EMBL" id="JACVVK020000305">
    <property type="protein sequence ID" value="KAK7479315.1"/>
    <property type="molecule type" value="Genomic_DNA"/>
</dbReference>
<feature type="region of interest" description="Disordered" evidence="1">
    <location>
        <begin position="1"/>
        <end position="20"/>
    </location>
</feature>
<comment type="caution">
    <text evidence="2">The sequence shown here is derived from an EMBL/GenBank/DDBJ whole genome shotgun (WGS) entry which is preliminary data.</text>
</comment>
<keyword evidence="3" id="KW-1185">Reference proteome</keyword>
<dbReference type="Proteomes" id="UP001519460">
    <property type="component" value="Unassembled WGS sequence"/>
</dbReference>
<evidence type="ECO:0000313" key="3">
    <source>
        <dbReference type="Proteomes" id="UP001519460"/>
    </source>
</evidence>
<protein>
    <submittedName>
        <fullName evidence="2">Uncharacterized protein</fullName>
    </submittedName>
</protein>
<feature type="compositionally biased region" description="Low complexity" evidence="1">
    <location>
        <begin position="1"/>
        <end position="13"/>
    </location>
</feature>
<gene>
    <name evidence="2" type="ORF">BaRGS_00029393</name>
</gene>
<name>A0ABD0JW59_9CAEN</name>